<keyword evidence="3" id="KW-1185">Reference proteome</keyword>
<dbReference type="InParanoid" id="W2RU27"/>
<proteinExistence type="predicted"/>
<evidence type="ECO:0000313" key="2">
    <source>
        <dbReference type="EMBL" id="ETN39224.1"/>
    </source>
</evidence>
<dbReference type="PROSITE" id="PS00061">
    <property type="entry name" value="ADH_SHORT"/>
    <property type="match status" value="1"/>
</dbReference>
<dbReference type="GO" id="GO:0016491">
    <property type="term" value="F:oxidoreductase activity"/>
    <property type="evidence" value="ECO:0007669"/>
    <property type="project" value="UniProtKB-ARBA"/>
</dbReference>
<dbReference type="PRINTS" id="PR00080">
    <property type="entry name" value="SDRFAMILY"/>
</dbReference>
<evidence type="ECO:0000313" key="3">
    <source>
        <dbReference type="Proteomes" id="UP000030752"/>
    </source>
</evidence>
<dbReference type="HOGENOM" id="CLU_010194_1_0_1"/>
<dbReference type="GeneID" id="19972786"/>
<dbReference type="FunFam" id="3.40.50.720:FF:000084">
    <property type="entry name" value="Short-chain dehydrogenase reductase"/>
    <property type="match status" value="1"/>
</dbReference>
<organism evidence="2 3">
    <name type="scientific">Cyphellophora europaea (strain CBS 101466)</name>
    <name type="common">Phialophora europaea</name>
    <dbReference type="NCBI Taxonomy" id="1220924"/>
    <lineage>
        <taxon>Eukaryota</taxon>
        <taxon>Fungi</taxon>
        <taxon>Dikarya</taxon>
        <taxon>Ascomycota</taxon>
        <taxon>Pezizomycotina</taxon>
        <taxon>Eurotiomycetes</taxon>
        <taxon>Chaetothyriomycetidae</taxon>
        <taxon>Chaetothyriales</taxon>
        <taxon>Cyphellophoraceae</taxon>
        <taxon>Cyphellophora</taxon>
    </lineage>
</organism>
<evidence type="ECO:0000256" key="1">
    <source>
        <dbReference type="ARBA" id="ARBA00022857"/>
    </source>
</evidence>
<gene>
    <name evidence="2" type="ORF">HMPREF1541_05447</name>
</gene>
<dbReference type="PANTHER" id="PTHR42820">
    <property type="entry name" value="SHORT-CHAIN DEHYDROGENASE REDUCTASE"/>
    <property type="match status" value="1"/>
</dbReference>
<dbReference type="PRINTS" id="PR00081">
    <property type="entry name" value="GDHRDH"/>
</dbReference>
<dbReference type="CDD" id="cd05233">
    <property type="entry name" value="SDR_c"/>
    <property type="match status" value="1"/>
</dbReference>
<dbReference type="RefSeq" id="XP_008718009.1">
    <property type="nucleotide sequence ID" value="XM_008719787.1"/>
</dbReference>
<dbReference type="PANTHER" id="PTHR42820:SF1">
    <property type="entry name" value="SHORT-CHAIN DEHYDROGENASE_REDUCTASE FAMILY PROTEIN"/>
    <property type="match status" value="1"/>
</dbReference>
<dbReference type="AlphaFoldDB" id="W2RU27"/>
<dbReference type="OrthoDB" id="1393670at2759"/>
<keyword evidence="1" id="KW-0521">NADP</keyword>
<protein>
    <submittedName>
        <fullName evidence="2">Uncharacterized protein</fullName>
    </submittedName>
</protein>
<accession>W2RU27</accession>
<dbReference type="EMBL" id="KB822721">
    <property type="protein sequence ID" value="ETN39224.1"/>
    <property type="molecule type" value="Genomic_DNA"/>
</dbReference>
<dbReference type="VEuPathDB" id="FungiDB:HMPREF1541_05447"/>
<dbReference type="STRING" id="1220924.W2RU27"/>
<dbReference type="InterPro" id="IPR020904">
    <property type="entry name" value="Sc_DH/Rdtase_CS"/>
</dbReference>
<dbReference type="InterPro" id="IPR002347">
    <property type="entry name" value="SDR_fam"/>
</dbReference>
<reference evidence="2 3" key="1">
    <citation type="submission" date="2013-03" db="EMBL/GenBank/DDBJ databases">
        <title>The Genome Sequence of Phialophora europaea CBS 101466.</title>
        <authorList>
            <consortium name="The Broad Institute Genomics Platform"/>
            <person name="Cuomo C."/>
            <person name="de Hoog S."/>
            <person name="Gorbushina A."/>
            <person name="Walker B."/>
            <person name="Young S.K."/>
            <person name="Zeng Q."/>
            <person name="Gargeya S."/>
            <person name="Fitzgerald M."/>
            <person name="Haas B."/>
            <person name="Abouelleil A."/>
            <person name="Allen A.W."/>
            <person name="Alvarado L."/>
            <person name="Arachchi H.M."/>
            <person name="Berlin A.M."/>
            <person name="Chapman S.B."/>
            <person name="Gainer-Dewar J."/>
            <person name="Goldberg J."/>
            <person name="Griggs A."/>
            <person name="Gujja S."/>
            <person name="Hansen M."/>
            <person name="Howarth C."/>
            <person name="Imamovic A."/>
            <person name="Ireland A."/>
            <person name="Larimer J."/>
            <person name="McCowan C."/>
            <person name="Murphy C."/>
            <person name="Pearson M."/>
            <person name="Poon T.W."/>
            <person name="Priest M."/>
            <person name="Roberts A."/>
            <person name="Saif S."/>
            <person name="Shea T."/>
            <person name="Sisk P."/>
            <person name="Sykes S."/>
            <person name="Wortman J."/>
            <person name="Nusbaum C."/>
            <person name="Birren B."/>
        </authorList>
    </citation>
    <scope>NUCLEOTIDE SEQUENCE [LARGE SCALE GENOMIC DNA]</scope>
    <source>
        <strain evidence="2 3">CBS 101466</strain>
    </source>
</reference>
<dbReference type="Pfam" id="PF13561">
    <property type="entry name" value="adh_short_C2"/>
    <property type="match status" value="1"/>
</dbReference>
<dbReference type="Proteomes" id="UP000030752">
    <property type="component" value="Unassembled WGS sequence"/>
</dbReference>
<sequence length="285" mass="29496">MAEPTPPRPSRSLKDRVAIVTGAGALGDGIGNARAAAILMAEDGCAVVCVDLQLDLAQRTVAMIEADGKGRAIALQGDVTSEADCRRIVDTAVSTYGRLDVLFNCVGVGGAAGTAVDVDIAQWAKGMEINVGSMVLMSKYAIPAMLKNERQMGVRGSIINMGSVAGIRGGTPHLLYPTSKGAVVNMTRAMAAHHAPDGVRVNCVCPGEFLPSGNMYGGGMSDSARESRKNRSLLKIEGNGWDIGSAVRFLASEESRWITGHVLPVDAGATCAVGTDLPKSASVNA</sequence>
<dbReference type="InterPro" id="IPR036291">
    <property type="entry name" value="NAD(P)-bd_dom_sf"/>
</dbReference>
<dbReference type="eggNOG" id="KOG0725">
    <property type="taxonomic scope" value="Eukaryota"/>
</dbReference>
<name>W2RU27_CYPE1</name>
<dbReference type="Gene3D" id="3.40.50.720">
    <property type="entry name" value="NAD(P)-binding Rossmann-like Domain"/>
    <property type="match status" value="1"/>
</dbReference>
<dbReference type="SUPFAM" id="SSF51735">
    <property type="entry name" value="NAD(P)-binding Rossmann-fold domains"/>
    <property type="match status" value="1"/>
</dbReference>